<dbReference type="Proteomes" id="UP000267342">
    <property type="component" value="Chromosome"/>
</dbReference>
<reference evidence="2 3" key="1">
    <citation type="submission" date="2018-09" db="EMBL/GenBank/DDBJ databases">
        <title>Zymobacter palmae IAM14233 (=T109) whole genome analysis.</title>
        <authorList>
            <person name="Yanase H."/>
        </authorList>
    </citation>
    <scope>NUCLEOTIDE SEQUENCE [LARGE SCALE GENOMIC DNA]</scope>
    <source>
        <strain evidence="2 3">IAM14233</strain>
    </source>
</reference>
<feature type="compositionally biased region" description="Basic residues" evidence="1">
    <location>
        <begin position="200"/>
        <end position="210"/>
    </location>
</feature>
<gene>
    <name evidence="2" type="ORF">ZBT109_2682</name>
</gene>
<evidence type="ECO:0000256" key="1">
    <source>
        <dbReference type="SAM" id="MobiDB-lite"/>
    </source>
</evidence>
<evidence type="ECO:0000313" key="3">
    <source>
        <dbReference type="Proteomes" id="UP000267342"/>
    </source>
</evidence>
<protein>
    <submittedName>
        <fullName evidence="2">Integral membrane protein</fullName>
    </submittedName>
</protein>
<sequence length="287" mass="31779">MPLSLLASSSMHLDEAVQPLFATRNGIFAQQGTGSTAQVLAGCAIAQKLCNMMRQRAGLSQLRRIDQTFLGTVEQQVLGFAHITSSTVQCAIDGQHSHLSIGTQYIGGQLDEPFGVGVGQVAFNAGFNGIASARDSGLDQLRLGQAGQNSSQLTFNRTGQLLILREAWVFDTDFGTALVVLAVVGLTHPLDRFRGQSSHSNRRSGRRYNNRRSNGSRYRRRLHTLCNRSGWLRLDRPVISTEARYGRRQRRQPRVETLVGGSNVIDQRRLRTAGQHGRDRNRDKAKR</sequence>
<feature type="compositionally biased region" description="Basic and acidic residues" evidence="1">
    <location>
        <begin position="276"/>
        <end position="287"/>
    </location>
</feature>
<proteinExistence type="predicted"/>
<feature type="region of interest" description="Disordered" evidence="1">
    <location>
        <begin position="261"/>
        <end position="287"/>
    </location>
</feature>
<keyword evidence="3" id="KW-1185">Reference proteome</keyword>
<feature type="region of interest" description="Disordered" evidence="1">
    <location>
        <begin position="194"/>
        <end position="218"/>
    </location>
</feature>
<accession>A0A348HIF5</accession>
<dbReference type="KEGG" id="zpl:ZBT109_2682"/>
<evidence type="ECO:0000313" key="2">
    <source>
        <dbReference type="EMBL" id="BBG31407.1"/>
    </source>
</evidence>
<dbReference type="AlphaFoldDB" id="A0A348HIF5"/>
<name>A0A348HIF5_9GAMM</name>
<dbReference type="EMBL" id="AP018933">
    <property type="protein sequence ID" value="BBG31407.1"/>
    <property type="molecule type" value="Genomic_DNA"/>
</dbReference>
<organism evidence="2 3">
    <name type="scientific">Zymobacter palmae</name>
    <dbReference type="NCBI Taxonomy" id="33074"/>
    <lineage>
        <taxon>Bacteria</taxon>
        <taxon>Pseudomonadati</taxon>
        <taxon>Pseudomonadota</taxon>
        <taxon>Gammaproteobacteria</taxon>
        <taxon>Oceanospirillales</taxon>
        <taxon>Halomonadaceae</taxon>
        <taxon>Zymobacter group</taxon>
        <taxon>Zymobacter</taxon>
    </lineage>
</organism>